<accession>A0AAV6MU24</accession>
<feature type="region of interest" description="Disordered" evidence="2">
    <location>
        <begin position="596"/>
        <end position="628"/>
    </location>
</feature>
<reference evidence="4 5" key="1">
    <citation type="journal article" date="2021" name="Hortic Res">
        <title>The domestication of Cucurbita argyrosperma as revealed by the genome of its wild relative.</title>
        <authorList>
            <person name="Barrera-Redondo J."/>
            <person name="Sanchez-de la Vega G."/>
            <person name="Aguirre-Liguori J.A."/>
            <person name="Castellanos-Morales G."/>
            <person name="Gutierrez-Guerrero Y.T."/>
            <person name="Aguirre-Dugua X."/>
            <person name="Aguirre-Planter E."/>
            <person name="Tenaillon M.I."/>
            <person name="Lira-Saade R."/>
            <person name="Eguiarte L.E."/>
        </authorList>
    </citation>
    <scope>NUCLEOTIDE SEQUENCE [LARGE SCALE GENOMIC DNA]</scope>
    <source>
        <strain evidence="4">JBR-2021</strain>
    </source>
</reference>
<dbReference type="PANTHER" id="PTHR34805">
    <property type="entry name" value="PROTEIN MODIFIER OF SNC1 1"/>
    <property type="match status" value="1"/>
</dbReference>
<feature type="non-terminal residue" evidence="4">
    <location>
        <position position="1"/>
    </location>
</feature>
<protein>
    <submittedName>
        <fullName evidence="4">Protein MODIFIER OF SNC1 1</fullName>
    </submittedName>
</protein>
<feature type="region of interest" description="Disordered" evidence="2">
    <location>
        <begin position="675"/>
        <end position="714"/>
    </location>
</feature>
<dbReference type="CDD" id="cd22249">
    <property type="entry name" value="UDM1_RNF168_RNF169-like"/>
    <property type="match status" value="1"/>
</dbReference>
<feature type="domain" description="BAT2 N-terminal" evidence="3">
    <location>
        <begin position="12"/>
        <end position="137"/>
    </location>
</feature>
<feature type="region of interest" description="Disordered" evidence="2">
    <location>
        <begin position="400"/>
        <end position="450"/>
    </location>
</feature>
<feature type="compositionally biased region" description="Low complexity" evidence="2">
    <location>
        <begin position="532"/>
        <end position="543"/>
    </location>
</feature>
<dbReference type="Pfam" id="PF07001">
    <property type="entry name" value="BAT2_N"/>
    <property type="match status" value="1"/>
</dbReference>
<feature type="region of interest" description="Disordered" evidence="2">
    <location>
        <begin position="857"/>
        <end position="1081"/>
    </location>
</feature>
<feature type="compositionally biased region" description="Basic residues" evidence="2">
    <location>
        <begin position="1291"/>
        <end position="1301"/>
    </location>
</feature>
<evidence type="ECO:0000256" key="2">
    <source>
        <dbReference type="SAM" id="MobiDB-lite"/>
    </source>
</evidence>
<feature type="compositionally biased region" description="Polar residues" evidence="2">
    <location>
        <begin position="1382"/>
        <end position="1404"/>
    </location>
</feature>
<feature type="region of interest" description="Disordered" evidence="2">
    <location>
        <begin position="1139"/>
        <end position="1477"/>
    </location>
</feature>
<organism evidence="4 5">
    <name type="scientific">Cucurbita argyrosperma subsp. sororia</name>
    <dbReference type="NCBI Taxonomy" id="37648"/>
    <lineage>
        <taxon>Eukaryota</taxon>
        <taxon>Viridiplantae</taxon>
        <taxon>Streptophyta</taxon>
        <taxon>Embryophyta</taxon>
        <taxon>Tracheophyta</taxon>
        <taxon>Spermatophyta</taxon>
        <taxon>Magnoliopsida</taxon>
        <taxon>eudicotyledons</taxon>
        <taxon>Gunneridae</taxon>
        <taxon>Pentapetalae</taxon>
        <taxon>rosids</taxon>
        <taxon>fabids</taxon>
        <taxon>Cucurbitales</taxon>
        <taxon>Cucurbitaceae</taxon>
        <taxon>Cucurbiteae</taxon>
        <taxon>Cucurbita</taxon>
    </lineage>
</organism>
<comment type="caution">
    <text evidence="4">The sequence shown here is derived from an EMBL/GenBank/DDBJ whole genome shotgun (WGS) entry which is preliminary data.</text>
</comment>
<keyword evidence="5" id="KW-1185">Reference proteome</keyword>
<feature type="compositionally biased region" description="Basic residues" evidence="2">
    <location>
        <begin position="974"/>
        <end position="986"/>
    </location>
</feature>
<gene>
    <name evidence="4" type="primary">MOS1</name>
    <name evidence="4" type="ORF">SDJN03_16029</name>
</gene>
<feature type="region of interest" description="Disordered" evidence="2">
    <location>
        <begin position="1508"/>
        <end position="1553"/>
    </location>
</feature>
<feature type="compositionally biased region" description="Low complexity" evidence="2">
    <location>
        <begin position="1165"/>
        <end position="1177"/>
    </location>
</feature>
<dbReference type="EMBL" id="JAGKQH010000011">
    <property type="protein sequence ID" value="KAG6587464.1"/>
    <property type="molecule type" value="Genomic_DNA"/>
</dbReference>
<feature type="compositionally biased region" description="Low complexity" evidence="2">
    <location>
        <begin position="119"/>
        <end position="130"/>
    </location>
</feature>
<feature type="compositionally biased region" description="Polar residues" evidence="2">
    <location>
        <begin position="57"/>
        <end position="71"/>
    </location>
</feature>
<feature type="region of interest" description="Disordered" evidence="2">
    <location>
        <begin position="330"/>
        <end position="351"/>
    </location>
</feature>
<dbReference type="InterPro" id="IPR038808">
    <property type="entry name" value="MOS1-like"/>
</dbReference>
<feature type="region of interest" description="Disordered" evidence="2">
    <location>
        <begin position="736"/>
        <end position="789"/>
    </location>
</feature>
<feature type="compositionally biased region" description="Basic and acidic residues" evidence="2">
    <location>
        <begin position="754"/>
        <end position="770"/>
    </location>
</feature>
<dbReference type="InterPro" id="IPR009738">
    <property type="entry name" value="BAT2_N"/>
</dbReference>
<feature type="compositionally biased region" description="Basic and acidic residues" evidence="2">
    <location>
        <begin position="1417"/>
        <end position="1430"/>
    </location>
</feature>
<proteinExistence type="predicted"/>
<dbReference type="Proteomes" id="UP000685013">
    <property type="component" value="Chromosome 11"/>
</dbReference>
<feature type="region of interest" description="Disordered" evidence="2">
    <location>
        <begin position="54"/>
        <end position="172"/>
    </location>
</feature>
<dbReference type="GO" id="GO:0040029">
    <property type="term" value="P:epigenetic regulation of gene expression"/>
    <property type="evidence" value="ECO:0007669"/>
    <property type="project" value="TreeGrafter"/>
</dbReference>
<feature type="compositionally biased region" description="Basic and acidic residues" evidence="2">
    <location>
        <begin position="1309"/>
        <end position="1323"/>
    </location>
</feature>
<keyword evidence="1" id="KW-0597">Phosphoprotein</keyword>
<evidence type="ECO:0000259" key="3">
    <source>
        <dbReference type="Pfam" id="PF07001"/>
    </source>
</evidence>
<evidence type="ECO:0000313" key="4">
    <source>
        <dbReference type="EMBL" id="KAG6587464.1"/>
    </source>
</evidence>
<feature type="compositionally biased region" description="Polar residues" evidence="2">
    <location>
        <begin position="992"/>
        <end position="1021"/>
    </location>
</feature>
<feature type="compositionally biased region" description="Low complexity" evidence="2">
    <location>
        <begin position="436"/>
        <end position="448"/>
    </location>
</feature>
<dbReference type="PANTHER" id="PTHR34805:SF1">
    <property type="entry name" value="PROTEIN MODIFIER OF SNC1 1"/>
    <property type="match status" value="1"/>
</dbReference>
<evidence type="ECO:0000256" key="1">
    <source>
        <dbReference type="ARBA" id="ARBA00022553"/>
    </source>
</evidence>
<feature type="compositionally biased region" description="Basic residues" evidence="2">
    <location>
        <begin position="1195"/>
        <end position="1206"/>
    </location>
</feature>
<evidence type="ECO:0000313" key="5">
    <source>
        <dbReference type="Proteomes" id="UP000685013"/>
    </source>
</evidence>
<sequence>MTSSMLTGERRWTSTRRGGMTVLGKVAVPKPINLPSQRLENHGLDPNVEIVPKGTLSWGNKSTSSATNAWGSSSVSPNTESASSSPSHLCGRPSSAGGGTRPSTAGSDRSHEPHGNAWGPSSRPSSASGPVTLNHASLASLRPQSAETKSSSSQLSRFAETSENPVAWNSAVTTEKVGTMPCKSDGFSLTSGDFPTLGSEKECVGKGAESQDNMSNGGATMKEMTGTSAMDDPEKVTASVYTLRSDNLPHNDEGSRPNAEKWVGHPQPYPGANIPPPRYDGWHGSPVNNPQGGVWYRGPPQGGPPYRTPVAPGNFPMDPFLYYPQIPPGGLPNPHAPHGTGPRGPHPNTGDIYRPPMHDGFIHPGVSIRPGFYPGPVTYEGYYRPPMGYCNSNDRDAPFMGMPAGPSGPSGPAGPAGPAVYNRHLGLGKSASEPASSHGLSSGHGSSGKALVPEQVESDLPCDNQGPYKVLMQQGNLNGKNEEEENRVNPTTTNQLILEKADQQRASPWENDWAHKKEVDVRKRTFGVEPFAQASASHKAQSSENIEGKSCGSMRTGDGLLEKSDAAASGFSEVSKSLAPATKDSSLIQKIEGLNAKARASDVRHDDALISSREESNELQSKDKHSDHFVAHEAGVSTVLPQNRDFNEVIDPASCELSLSTGDRNVKLYSGAPVHRRSNRGMQGRNDHHGRGKVNTQEVEGWHKRPILDSPGMIATPQESSVLARDHSALGAIDKAESFPSDSHGDVPAPSVGDSKDSQAQRTKMRELAKQRTKQLQEEEEERTRKQKARALAKLEELNRRTVAGEGPTQWSENASNDAIRNKIEEPRNVGNPRTIYMISGEHNTVSDLHVVANNSESTMGTNKNSPIVSENTSSKNQSSGNKEKVVAPIESRPIEQDAAQNKNVSEVNGGGASLKHKRTGNKQKPNTPSDKTEKLPHLVKESKSQTVVADIHSVVEESSNVTTDPVAESSTPTRKKHNKSGKNKHKVEEASISTSLPQVSKEATPTTEYDKQTASQSVMNPPSDPQLPINRDDSQFNLQQPLLPVVETHGKGNGQWKSQHSRRMPRNAQNKPGEKIHGGDSVVWAPVRSLNKCEVSIEAVQKNEAEAVASSVKIDNQVQNIPKNKRAEREIYVPKPVAKEMAQQGTFHQDFSPMNQAPDDNKADSSSQSSDNTRSSVAASGMGFSTDHRNGDGRHHKQSKAHASWRQRGGATEYGQGLQDQSSYASNAGSYVKKSSEYQVPEKPAGNSTNEFVSQIDEWDPPEGWNDPNYSASTPPVTAVLGRDQGVTGRGKRSQFKGHKGIGNNYDLNERKLRSGDHEKISSESSMPEVDQKDASAAAKESRGVGERSTSHWQPKSRMVQPHNHQGSKARGDQNVDADAAQTNKTGSSLSSHGTKTSDGVTQNHEEGASVGHHGFGGDKKISSRKDRPYSPTQGPIHNEEVAPANSDVRRQQQFPSFYHKGNEINNRFGRGSESRRERNLFQYHKQQQNFPPANRDRQRQNLQYEYQPVGPHNGKPNMDRPKDNTTQHSGSRYIERGQGQSRRDGGNFYKQEGGGPQLDLLWIIRVVGAIFDGAGETV</sequence>
<feature type="compositionally biased region" description="Low complexity" evidence="2">
    <location>
        <begin position="72"/>
        <end position="87"/>
    </location>
</feature>
<feature type="compositionally biased region" description="Basic and acidic residues" evidence="2">
    <location>
        <begin position="599"/>
        <end position="628"/>
    </location>
</feature>
<feature type="region of interest" description="Disordered" evidence="2">
    <location>
        <begin position="532"/>
        <end position="559"/>
    </location>
</feature>
<feature type="region of interest" description="Disordered" evidence="2">
    <location>
        <begin position="200"/>
        <end position="232"/>
    </location>
</feature>
<feature type="compositionally biased region" description="Polar residues" evidence="2">
    <location>
        <begin position="134"/>
        <end position="164"/>
    </location>
</feature>
<feature type="compositionally biased region" description="Polar residues" evidence="2">
    <location>
        <begin position="1219"/>
        <end position="1230"/>
    </location>
</feature>
<feature type="compositionally biased region" description="Polar residues" evidence="2">
    <location>
        <begin position="857"/>
        <end position="881"/>
    </location>
</feature>
<feature type="compositionally biased region" description="Polar residues" evidence="2">
    <location>
        <begin position="1144"/>
        <end position="1156"/>
    </location>
</feature>
<feature type="compositionally biased region" description="Basic and acidic residues" evidence="2">
    <location>
        <begin position="931"/>
        <end position="944"/>
    </location>
</feature>
<feature type="compositionally biased region" description="Polar residues" evidence="2">
    <location>
        <begin position="957"/>
        <end position="973"/>
    </location>
</feature>
<feature type="compositionally biased region" description="Basic and acidic residues" evidence="2">
    <location>
        <begin position="1331"/>
        <end position="1351"/>
    </location>
</feature>
<name>A0AAV6MU24_9ROSI</name>